<accession>A0AB34FNT1</accession>
<dbReference type="AlphaFoldDB" id="A0AB34FNT1"/>
<organism evidence="8 9">
    <name type="scientific">Purpureocillium lavendulum</name>
    <dbReference type="NCBI Taxonomy" id="1247861"/>
    <lineage>
        <taxon>Eukaryota</taxon>
        <taxon>Fungi</taxon>
        <taxon>Dikarya</taxon>
        <taxon>Ascomycota</taxon>
        <taxon>Pezizomycotina</taxon>
        <taxon>Sordariomycetes</taxon>
        <taxon>Hypocreomycetidae</taxon>
        <taxon>Hypocreales</taxon>
        <taxon>Ophiocordycipitaceae</taxon>
        <taxon>Purpureocillium</taxon>
    </lineage>
</organism>
<evidence type="ECO:0000259" key="7">
    <source>
        <dbReference type="Pfam" id="PF01266"/>
    </source>
</evidence>
<dbReference type="EMBL" id="JAQHRD010000005">
    <property type="protein sequence ID" value="KAJ6441133.1"/>
    <property type="molecule type" value="Genomic_DNA"/>
</dbReference>
<comment type="subcellular location">
    <subcellularLocation>
        <location evidence="1">Membrane</location>
        <topology evidence="1">Multi-pass membrane protein</topology>
    </subcellularLocation>
</comment>
<dbReference type="Pfam" id="PF01266">
    <property type="entry name" value="DAO"/>
    <property type="match status" value="1"/>
</dbReference>
<feature type="transmembrane region" description="Helical" evidence="6">
    <location>
        <begin position="621"/>
        <end position="643"/>
    </location>
</feature>
<dbReference type="SUPFAM" id="SSF54373">
    <property type="entry name" value="FAD-linked reductases, C-terminal domain"/>
    <property type="match status" value="1"/>
</dbReference>
<keyword evidence="2" id="KW-0813">Transport</keyword>
<evidence type="ECO:0000256" key="4">
    <source>
        <dbReference type="ARBA" id="ARBA00022989"/>
    </source>
</evidence>
<feature type="transmembrane region" description="Helical" evidence="6">
    <location>
        <begin position="649"/>
        <end position="674"/>
    </location>
</feature>
<evidence type="ECO:0000313" key="9">
    <source>
        <dbReference type="Proteomes" id="UP001163105"/>
    </source>
</evidence>
<feature type="transmembrane region" description="Helical" evidence="6">
    <location>
        <begin position="477"/>
        <end position="499"/>
    </location>
</feature>
<keyword evidence="9" id="KW-1185">Reference proteome</keyword>
<dbReference type="GO" id="GO:0003884">
    <property type="term" value="F:D-amino-acid oxidase activity"/>
    <property type="evidence" value="ECO:0007669"/>
    <property type="project" value="InterPro"/>
</dbReference>
<dbReference type="SUPFAM" id="SSF51971">
    <property type="entry name" value="Nucleotide-binding domain"/>
    <property type="match status" value="1"/>
</dbReference>
<dbReference type="Pfam" id="PF07690">
    <property type="entry name" value="MFS_1"/>
    <property type="match status" value="1"/>
</dbReference>
<dbReference type="PANTHER" id="PTHR43791">
    <property type="entry name" value="PERMEASE-RELATED"/>
    <property type="match status" value="1"/>
</dbReference>
<comment type="caution">
    <text evidence="8">The sequence shown here is derived from an EMBL/GenBank/DDBJ whole genome shotgun (WGS) entry which is preliminary data.</text>
</comment>
<dbReference type="SUPFAM" id="SSF103473">
    <property type="entry name" value="MFS general substrate transporter"/>
    <property type="match status" value="2"/>
</dbReference>
<feature type="transmembrane region" description="Helical" evidence="6">
    <location>
        <begin position="550"/>
        <end position="572"/>
    </location>
</feature>
<dbReference type="PROSITE" id="PS00677">
    <property type="entry name" value="DAO"/>
    <property type="match status" value="1"/>
</dbReference>
<evidence type="ECO:0000256" key="1">
    <source>
        <dbReference type="ARBA" id="ARBA00004141"/>
    </source>
</evidence>
<feature type="transmembrane region" description="Helical" evidence="6">
    <location>
        <begin position="592"/>
        <end position="609"/>
    </location>
</feature>
<dbReference type="PANTHER" id="PTHR43791:SF36">
    <property type="entry name" value="TRANSPORTER, PUTATIVE (AFU_ORTHOLOGUE AFUA_6G08340)-RELATED"/>
    <property type="match status" value="1"/>
</dbReference>
<proteinExistence type="predicted"/>
<evidence type="ECO:0000256" key="5">
    <source>
        <dbReference type="ARBA" id="ARBA00023136"/>
    </source>
</evidence>
<protein>
    <submittedName>
        <fullName evidence="8">Kinesin</fullName>
    </submittedName>
</protein>
<dbReference type="Gene3D" id="3.40.50.720">
    <property type="entry name" value="NAD(P)-binding Rossmann-like Domain"/>
    <property type="match status" value="1"/>
</dbReference>
<reference evidence="8" key="1">
    <citation type="submission" date="2023-01" db="EMBL/GenBank/DDBJ databases">
        <title>The growth and conidiation of Purpureocillium lavendulum are regulated by nitrogen source and histone H3K14 acetylation.</title>
        <authorList>
            <person name="Tang P."/>
            <person name="Han J."/>
            <person name="Zhang C."/>
            <person name="Tang P."/>
            <person name="Qi F."/>
            <person name="Zhang K."/>
            <person name="Liang L."/>
        </authorList>
    </citation>
    <scope>NUCLEOTIDE SEQUENCE</scope>
    <source>
        <strain evidence="8">YMF1.00683</strain>
    </source>
</reference>
<dbReference type="InterPro" id="IPR006181">
    <property type="entry name" value="D-amino_acid_oxidase_CS"/>
</dbReference>
<evidence type="ECO:0000313" key="8">
    <source>
        <dbReference type="EMBL" id="KAJ6441133.1"/>
    </source>
</evidence>
<evidence type="ECO:0000256" key="6">
    <source>
        <dbReference type="SAM" id="Phobius"/>
    </source>
</evidence>
<dbReference type="GO" id="GO:0022857">
    <property type="term" value="F:transmembrane transporter activity"/>
    <property type="evidence" value="ECO:0007669"/>
    <property type="project" value="InterPro"/>
</dbReference>
<evidence type="ECO:0000256" key="3">
    <source>
        <dbReference type="ARBA" id="ARBA00022692"/>
    </source>
</evidence>
<evidence type="ECO:0000256" key="2">
    <source>
        <dbReference type="ARBA" id="ARBA00022448"/>
    </source>
</evidence>
<dbReference type="Gene3D" id="1.20.1250.20">
    <property type="entry name" value="MFS general substrate transporter like domains"/>
    <property type="match status" value="2"/>
</dbReference>
<dbReference type="InterPro" id="IPR036259">
    <property type="entry name" value="MFS_trans_sf"/>
</dbReference>
<gene>
    <name evidence="8" type="primary">DAO</name>
    <name evidence="8" type="ORF">O9K51_06928</name>
</gene>
<dbReference type="InterPro" id="IPR006076">
    <property type="entry name" value="FAD-dep_OxRdtase"/>
</dbReference>
<feature type="domain" description="FAD dependent oxidoreductase" evidence="7">
    <location>
        <begin position="4"/>
        <end position="344"/>
    </location>
</feature>
<keyword evidence="5 6" id="KW-0472">Membrane</keyword>
<dbReference type="Gene3D" id="3.30.9.10">
    <property type="entry name" value="D-Amino Acid Oxidase, subunit A, domain 2"/>
    <property type="match status" value="1"/>
</dbReference>
<dbReference type="GO" id="GO:0016020">
    <property type="term" value="C:membrane"/>
    <property type="evidence" value="ECO:0007669"/>
    <property type="project" value="UniProtKB-SubCell"/>
</dbReference>
<keyword evidence="3 6" id="KW-0812">Transmembrane</keyword>
<keyword evidence="4 6" id="KW-1133">Transmembrane helix</keyword>
<dbReference type="InterPro" id="IPR011701">
    <property type="entry name" value="MFS"/>
</dbReference>
<dbReference type="Proteomes" id="UP001163105">
    <property type="component" value="Unassembled WGS sequence"/>
</dbReference>
<name>A0AB34FNT1_9HYPO</name>
<sequence>MPKITVVGAGIVGLSVARLLCRSHEVTVIARDLPGDKPSLDWASPWAGAVFLGLDGSTPREQEMQRDSFAYLWALAVTHPESSVRRIEMHDLQETTTLDKIWYRDFMPEVTHAFKFTKSQVNTRIHSNTIHLQFRVMGLEELPSGVSLGMSYKTIVLSPPVFLPWLANQLKENGVVFRRQTIKSLADLADHGHDVLVNATAFGSKFLHDVADQNLVQVRGQTILVKTDFERIVMRHGKHYTYAIARLDGTAILGGIKQEGNTDPIVDIDLRNDILRRVHESAPEVFKEGKVENVEIVRDNVGLRPARVGGVRVEKQVVGTQNVVHAYGTSGGGYVFSFGVAKAVERLVNDFLTEYDEYLQLSREFVGPRLQKLVRKVDWHVLPQLIIIYLLSYVDRSNAGNAKLFGAIPDMGMTGQDWNTALSVFFITYAAGGVDSFTHDDILLWCIRCTPGSAGAFSGLLAYGIGHLDYTWGFRGWRFIYCIEGLFSLAVAITAFWALNDTPGKVTKWLTPEEKRFLVLRHRYAAGGETGVPEQEEFSWKAAKDAFTSFHIYAIALTEFTLCVTVYGYSYILPTIINNLGYSAANAQAMTAPPYIFACIVTVFSGWAADRYKQRMLSVFLPNLLAAVGFVIMMIVGSNIYIAEQSPTYPIGFGISLGMLSVFGVIWPVIYYFILKRINANRAAIPIQDIYEKHTEEELSQMGDRSPLFRYAT</sequence>